<comment type="similarity">
    <text evidence="14 15">Belongs to the NAD-dependent DNA ligase family. LigA subfamily.</text>
</comment>
<feature type="binding site" evidence="15">
    <location>
        <position position="306"/>
    </location>
    <ligand>
        <name>NAD(+)</name>
        <dbReference type="ChEBI" id="CHEBI:57540"/>
    </ligand>
</feature>
<dbReference type="InterPro" id="IPR001679">
    <property type="entry name" value="DNA_ligase"/>
</dbReference>
<comment type="function">
    <text evidence="1 15">DNA ligase that catalyzes the formation of phosphodiester linkages between 5'-phosphoryl and 3'-hydroxyl groups in double-stranded DNA using NAD as a coenzyme and as the energy source for the reaction. It is essential for DNA replication and repair of damaged DNA.</text>
</comment>
<dbReference type="FunFam" id="3.30.470.30:FF:000001">
    <property type="entry name" value="DNA ligase"/>
    <property type="match status" value="1"/>
</dbReference>
<dbReference type="HAMAP" id="MF_01588">
    <property type="entry name" value="DNA_ligase_A"/>
    <property type="match status" value="1"/>
</dbReference>
<feature type="binding site" evidence="15">
    <location>
        <position position="282"/>
    </location>
    <ligand>
        <name>NAD(+)</name>
        <dbReference type="ChEBI" id="CHEBI:57540"/>
    </ligand>
</feature>
<evidence type="ECO:0000256" key="9">
    <source>
        <dbReference type="ARBA" id="ARBA00022842"/>
    </source>
</evidence>
<feature type="binding site" evidence="15">
    <location>
        <position position="110"/>
    </location>
    <ligand>
        <name>NAD(+)</name>
        <dbReference type="ChEBI" id="CHEBI:57540"/>
    </ligand>
</feature>
<evidence type="ECO:0000256" key="14">
    <source>
        <dbReference type="ARBA" id="ARBA00060881"/>
    </source>
</evidence>
<dbReference type="Gene3D" id="6.20.10.30">
    <property type="match status" value="1"/>
</dbReference>
<evidence type="ECO:0000256" key="12">
    <source>
        <dbReference type="ARBA" id="ARBA00023211"/>
    </source>
</evidence>
<evidence type="ECO:0000256" key="11">
    <source>
        <dbReference type="ARBA" id="ARBA00023204"/>
    </source>
</evidence>
<evidence type="ECO:0000259" key="17">
    <source>
        <dbReference type="PROSITE" id="PS50172"/>
    </source>
</evidence>
<dbReference type="Gene3D" id="3.40.50.10190">
    <property type="entry name" value="BRCT domain"/>
    <property type="match status" value="1"/>
</dbReference>
<comment type="caution">
    <text evidence="18">The sequence shown here is derived from an EMBL/GenBank/DDBJ whole genome shotgun (WGS) entry which is preliminary data.</text>
</comment>
<dbReference type="Proteomes" id="UP000261212">
    <property type="component" value="Unassembled WGS sequence"/>
</dbReference>
<dbReference type="FunFam" id="1.10.150.20:FF:000007">
    <property type="entry name" value="DNA ligase"/>
    <property type="match status" value="1"/>
</dbReference>
<dbReference type="EC" id="6.5.1.2" evidence="2 15"/>
<dbReference type="SUPFAM" id="SSF50249">
    <property type="entry name" value="Nucleic acid-binding proteins"/>
    <property type="match status" value="1"/>
</dbReference>
<accession>A0A3E3E0D5</accession>
<feature type="binding site" evidence="15">
    <location>
        <begin position="81"/>
        <end position="82"/>
    </location>
    <ligand>
        <name>NAD(+)</name>
        <dbReference type="ChEBI" id="CHEBI:57540"/>
    </ligand>
</feature>
<dbReference type="EMBL" id="QUSM01000002">
    <property type="protein sequence ID" value="RGD75012.1"/>
    <property type="molecule type" value="Genomic_DNA"/>
</dbReference>
<feature type="coiled-coil region" evidence="16">
    <location>
        <begin position="1"/>
        <end position="55"/>
    </location>
</feature>
<dbReference type="InterPro" id="IPR036420">
    <property type="entry name" value="BRCT_dom_sf"/>
</dbReference>
<dbReference type="Pfam" id="PF12826">
    <property type="entry name" value="HHH_2"/>
    <property type="match status" value="1"/>
</dbReference>
<name>A0A3E3E0D5_9FIRM</name>
<organism evidence="18 19">
    <name type="scientific">Anaerofustis stercorihominis</name>
    <dbReference type="NCBI Taxonomy" id="214853"/>
    <lineage>
        <taxon>Bacteria</taxon>
        <taxon>Bacillati</taxon>
        <taxon>Bacillota</taxon>
        <taxon>Clostridia</taxon>
        <taxon>Eubacteriales</taxon>
        <taxon>Eubacteriaceae</taxon>
        <taxon>Anaerofustis</taxon>
    </lineage>
</organism>
<proteinExistence type="inferred from homology"/>
<feature type="active site" description="N6-AMP-lysine intermediate" evidence="15">
    <location>
        <position position="112"/>
    </location>
</feature>
<feature type="binding site" evidence="15">
    <location>
        <position position="133"/>
    </location>
    <ligand>
        <name>NAD(+)</name>
        <dbReference type="ChEBI" id="CHEBI:57540"/>
    </ligand>
</feature>
<dbReference type="RefSeq" id="WP_117531115.1">
    <property type="nucleotide sequence ID" value="NZ_QUSM01000002.1"/>
</dbReference>
<dbReference type="PANTHER" id="PTHR23389:SF9">
    <property type="entry name" value="DNA LIGASE"/>
    <property type="match status" value="1"/>
</dbReference>
<dbReference type="InterPro" id="IPR012340">
    <property type="entry name" value="NA-bd_OB-fold"/>
</dbReference>
<feature type="binding site" evidence="15">
    <location>
        <position position="423"/>
    </location>
    <ligand>
        <name>Zn(2+)</name>
        <dbReference type="ChEBI" id="CHEBI:29105"/>
    </ligand>
</feature>
<keyword evidence="5 15" id="KW-0235">DNA replication</keyword>
<feature type="binding site" evidence="15">
    <location>
        <position position="400"/>
    </location>
    <ligand>
        <name>Zn(2+)</name>
        <dbReference type="ChEBI" id="CHEBI:29105"/>
    </ligand>
</feature>
<dbReference type="InterPro" id="IPR041663">
    <property type="entry name" value="DisA/LigA_HHH"/>
</dbReference>
<feature type="binding site" evidence="15">
    <location>
        <position position="418"/>
    </location>
    <ligand>
        <name>Zn(2+)</name>
        <dbReference type="ChEBI" id="CHEBI:29105"/>
    </ligand>
</feature>
<dbReference type="GO" id="GO:0005829">
    <property type="term" value="C:cytosol"/>
    <property type="evidence" value="ECO:0007669"/>
    <property type="project" value="TreeGrafter"/>
</dbReference>
<dbReference type="SMART" id="SM00292">
    <property type="entry name" value="BRCT"/>
    <property type="match status" value="1"/>
</dbReference>
<protein>
    <recommendedName>
        <fullName evidence="3 15">DNA ligase</fullName>
        <ecNumber evidence="2 15">6.5.1.2</ecNumber>
    </recommendedName>
    <alternativeName>
        <fullName evidence="15">Polydeoxyribonucleotide synthase [NAD(+)]</fullName>
    </alternativeName>
</protein>
<dbReference type="InterPro" id="IPR001357">
    <property type="entry name" value="BRCT_dom"/>
</dbReference>
<evidence type="ECO:0000256" key="4">
    <source>
        <dbReference type="ARBA" id="ARBA00022598"/>
    </source>
</evidence>
<dbReference type="CDD" id="cd00114">
    <property type="entry name" value="LIGANc"/>
    <property type="match status" value="1"/>
</dbReference>
<dbReference type="NCBIfam" id="TIGR00575">
    <property type="entry name" value="dnlj"/>
    <property type="match status" value="1"/>
</dbReference>
<dbReference type="SUPFAM" id="SSF52113">
    <property type="entry name" value="BRCT domain"/>
    <property type="match status" value="1"/>
</dbReference>
<dbReference type="NCBIfam" id="NF005932">
    <property type="entry name" value="PRK07956.1"/>
    <property type="match status" value="1"/>
</dbReference>
<feature type="domain" description="BRCT" evidence="17">
    <location>
        <begin position="583"/>
        <end position="659"/>
    </location>
</feature>
<feature type="binding site" evidence="15">
    <location>
        <position position="167"/>
    </location>
    <ligand>
        <name>NAD(+)</name>
        <dbReference type="ChEBI" id="CHEBI:57540"/>
    </ligand>
</feature>
<dbReference type="FunFam" id="2.40.50.140:FF:000012">
    <property type="entry name" value="DNA ligase"/>
    <property type="match status" value="1"/>
</dbReference>
<dbReference type="Pfam" id="PF00533">
    <property type="entry name" value="BRCT"/>
    <property type="match status" value="1"/>
</dbReference>
<evidence type="ECO:0000256" key="8">
    <source>
        <dbReference type="ARBA" id="ARBA00022833"/>
    </source>
</evidence>
<evidence type="ECO:0000256" key="6">
    <source>
        <dbReference type="ARBA" id="ARBA00022723"/>
    </source>
</evidence>
<dbReference type="InterPro" id="IPR004149">
    <property type="entry name" value="Znf_DNAligase_C4"/>
</dbReference>
<dbReference type="SUPFAM" id="SSF47781">
    <property type="entry name" value="RuvA domain 2-like"/>
    <property type="match status" value="1"/>
</dbReference>
<dbReference type="Gene3D" id="1.10.150.20">
    <property type="entry name" value="5' to 3' exonuclease, C-terminal subdomain"/>
    <property type="match status" value="2"/>
</dbReference>
<sequence length="659" mass="74953">MEDIKKEIEKLTEELLEHNRKYYEEDNPSISDYDYDMLIRKLTKLEEEYPQYKKEYSPTDRVGGKALDAFDKVKHEYKQLSLSNAFSYDELLEFDQRVKKEIENPVYTLENKFDGLTIVLTYKKGLLSVGATRGDGEVGEDVTLNVKTIKSIPLKLNEEVDLTVRGEVLIYKDNFEKINKEREKEGLSLFANPRNMAAGSIRQLDSKIAAKRNLDCFIFNLEHIEGKTLSSHSESLDYLKSLGFKVSEYKIFDNMKDIFDELIKKEDSRKSMPYEIDGAVIKLNDLEERELLGSTNKNPRWAIAYKFSETKVKTKLTDIIVNVGRTGTLTPVAILEGVRIDGSFVSRATLHNEDYINDNDIRIGDNVIVKKAGEIIPQVISSVKEDRKGDEKLFEMPKNCPVCGKEVVRQEGNSAVKCINVDCPAKISREIIHFASREAMNIDTLGERVLETLIEKDLIQDVSNIYKLEDKKKDIESLEKMGEKSVSNMLNAIEKSKENSLEDLLFALSINLVGKQGAKLLAKRFKTMDNLINASYEDIVDINEIGDKMATEIINFFKNPSKLALIERLKSVGVNMEYINEENEELKFEGMTFVLTGTLSKYKRSEAKKIIENYGGKVSSSVSKKTTYVLAGENAGSKEEKAKELGVKIISEDEFENMI</sequence>
<dbReference type="PROSITE" id="PS50172">
    <property type="entry name" value="BRCT"/>
    <property type="match status" value="1"/>
</dbReference>
<dbReference type="AlphaFoldDB" id="A0A3E3E0D5"/>
<dbReference type="PANTHER" id="PTHR23389">
    <property type="entry name" value="CHROMOSOME TRANSMISSION FIDELITY FACTOR 18"/>
    <property type="match status" value="1"/>
</dbReference>
<comment type="catalytic activity">
    <reaction evidence="13 15">
        <text>NAD(+) + (deoxyribonucleotide)n-3'-hydroxyl + 5'-phospho-(deoxyribonucleotide)m = (deoxyribonucleotide)n+m + AMP + beta-nicotinamide D-nucleotide.</text>
        <dbReference type="EC" id="6.5.1.2"/>
    </reaction>
</comment>
<keyword evidence="8 15" id="KW-0862">Zinc</keyword>
<feature type="binding site" evidence="15">
    <location>
        <begin position="32"/>
        <end position="36"/>
    </location>
    <ligand>
        <name>NAD(+)</name>
        <dbReference type="ChEBI" id="CHEBI:57540"/>
    </ligand>
</feature>
<dbReference type="GO" id="GO:0003911">
    <property type="term" value="F:DNA ligase (NAD+) activity"/>
    <property type="evidence" value="ECO:0007669"/>
    <property type="project" value="UniProtKB-UniRule"/>
</dbReference>
<keyword evidence="12 15" id="KW-0464">Manganese</keyword>
<dbReference type="GO" id="GO:0006260">
    <property type="term" value="P:DNA replication"/>
    <property type="evidence" value="ECO:0007669"/>
    <property type="project" value="UniProtKB-KW"/>
</dbReference>
<dbReference type="GO" id="GO:0046872">
    <property type="term" value="F:metal ion binding"/>
    <property type="evidence" value="ECO:0007669"/>
    <property type="project" value="UniProtKB-KW"/>
</dbReference>
<comment type="cofactor">
    <cofactor evidence="15">
        <name>Mg(2+)</name>
        <dbReference type="ChEBI" id="CHEBI:18420"/>
    </cofactor>
    <cofactor evidence="15">
        <name>Mn(2+)</name>
        <dbReference type="ChEBI" id="CHEBI:29035"/>
    </cofactor>
</comment>
<keyword evidence="6 15" id="KW-0479">Metal-binding</keyword>
<dbReference type="Gene3D" id="1.10.287.610">
    <property type="entry name" value="Helix hairpin bin"/>
    <property type="match status" value="1"/>
</dbReference>
<evidence type="ECO:0000256" key="15">
    <source>
        <dbReference type="HAMAP-Rule" id="MF_01588"/>
    </source>
</evidence>
<dbReference type="Pfam" id="PF03120">
    <property type="entry name" value="OB_DNA_ligase"/>
    <property type="match status" value="1"/>
</dbReference>
<evidence type="ECO:0000256" key="5">
    <source>
        <dbReference type="ARBA" id="ARBA00022705"/>
    </source>
</evidence>
<dbReference type="SMART" id="SM00532">
    <property type="entry name" value="LIGANc"/>
    <property type="match status" value="1"/>
</dbReference>
<keyword evidence="10 15" id="KW-0520">NAD</keyword>
<evidence type="ECO:0000313" key="18">
    <source>
        <dbReference type="EMBL" id="RGD75012.1"/>
    </source>
</evidence>
<keyword evidence="11 15" id="KW-0234">DNA repair</keyword>
<dbReference type="Pfam" id="PF03119">
    <property type="entry name" value="DNA_ligase_ZBD"/>
    <property type="match status" value="1"/>
</dbReference>
<dbReference type="InterPro" id="IPR003583">
    <property type="entry name" value="Hlx-hairpin-Hlx_DNA-bd_motif"/>
</dbReference>
<evidence type="ECO:0000256" key="1">
    <source>
        <dbReference type="ARBA" id="ARBA00004067"/>
    </source>
</evidence>
<evidence type="ECO:0000256" key="3">
    <source>
        <dbReference type="ARBA" id="ARBA00013308"/>
    </source>
</evidence>
<reference evidence="18 19" key="1">
    <citation type="submission" date="2018-08" db="EMBL/GenBank/DDBJ databases">
        <title>A genome reference for cultivated species of the human gut microbiota.</title>
        <authorList>
            <person name="Zou Y."/>
            <person name="Xue W."/>
            <person name="Luo G."/>
        </authorList>
    </citation>
    <scope>NUCLEOTIDE SEQUENCE [LARGE SCALE GENOMIC DNA]</scope>
    <source>
        <strain evidence="18 19">AM25-6</strain>
    </source>
</reference>
<dbReference type="GO" id="GO:0003677">
    <property type="term" value="F:DNA binding"/>
    <property type="evidence" value="ECO:0007669"/>
    <property type="project" value="InterPro"/>
</dbReference>
<evidence type="ECO:0000256" key="10">
    <source>
        <dbReference type="ARBA" id="ARBA00023027"/>
    </source>
</evidence>
<dbReference type="SMART" id="SM00278">
    <property type="entry name" value="HhH1"/>
    <property type="match status" value="3"/>
</dbReference>
<dbReference type="Gene3D" id="3.30.470.30">
    <property type="entry name" value="DNA ligase/mRNA capping enzyme"/>
    <property type="match status" value="1"/>
</dbReference>
<feature type="binding site" evidence="15">
    <location>
        <position position="403"/>
    </location>
    <ligand>
        <name>Zn(2+)</name>
        <dbReference type="ChEBI" id="CHEBI:29105"/>
    </ligand>
</feature>
<evidence type="ECO:0000256" key="16">
    <source>
        <dbReference type="SAM" id="Coils"/>
    </source>
</evidence>
<dbReference type="PIRSF" id="PIRSF001604">
    <property type="entry name" value="LigA"/>
    <property type="match status" value="1"/>
</dbReference>
<keyword evidence="7 15" id="KW-0227">DNA damage</keyword>
<dbReference type="GO" id="GO:0006281">
    <property type="term" value="P:DNA repair"/>
    <property type="evidence" value="ECO:0007669"/>
    <property type="project" value="UniProtKB-KW"/>
</dbReference>
<dbReference type="FunFam" id="1.10.150.20:FF:000006">
    <property type="entry name" value="DNA ligase"/>
    <property type="match status" value="1"/>
</dbReference>
<dbReference type="SUPFAM" id="SSF56091">
    <property type="entry name" value="DNA ligase/mRNA capping enzyme, catalytic domain"/>
    <property type="match status" value="1"/>
</dbReference>
<evidence type="ECO:0000256" key="7">
    <source>
        <dbReference type="ARBA" id="ARBA00022763"/>
    </source>
</evidence>
<keyword evidence="9 15" id="KW-0460">Magnesium</keyword>
<dbReference type="CDD" id="cd17748">
    <property type="entry name" value="BRCT_DNA_ligase_like"/>
    <property type="match status" value="1"/>
</dbReference>
<evidence type="ECO:0000256" key="13">
    <source>
        <dbReference type="ARBA" id="ARBA00034005"/>
    </source>
</evidence>
<evidence type="ECO:0000313" key="19">
    <source>
        <dbReference type="Proteomes" id="UP000261212"/>
    </source>
</evidence>
<dbReference type="InterPro" id="IPR010994">
    <property type="entry name" value="RuvA_2-like"/>
</dbReference>
<dbReference type="InterPro" id="IPR013839">
    <property type="entry name" value="DNAligase_adenylation"/>
</dbReference>
<dbReference type="InterPro" id="IPR004150">
    <property type="entry name" value="NAD_DNA_ligase_OB"/>
</dbReference>
<evidence type="ECO:0000256" key="2">
    <source>
        <dbReference type="ARBA" id="ARBA00012722"/>
    </source>
</evidence>
<gene>
    <name evidence="15 18" type="primary">ligA</name>
    <name evidence="18" type="ORF">DW687_01435</name>
</gene>
<dbReference type="Pfam" id="PF01653">
    <property type="entry name" value="DNA_ligase_aden"/>
    <property type="match status" value="1"/>
</dbReference>
<dbReference type="InterPro" id="IPR013840">
    <property type="entry name" value="DNAligase_N"/>
</dbReference>
<keyword evidence="16" id="KW-0175">Coiled coil</keyword>
<dbReference type="Gene3D" id="2.40.50.140">
    <property type="entry name" value="Nucleic acid-binding proteins"/>
    <property type="match status" value="1"/>
</dbReference>
<keyword evidence="4 15" id="KW-0436">Ligase</keyword>